<evidence type="ECO:0000313" key="3">
    <source>
        <dbReference type="EMBL" id="RHZ56817.1"/>
    </source>
</evidence>
<evidence type="ECO:0000313" key="4">
    <source>
        <dbReference type="Proteomes" id="UP000266861"/>
    </source>
</evidence>
<dbReference type="OrthoDB" id="2413960at2759"/>
<gene>
    <name evidence="3" type="ORF">Glove_396g67</name>
</gene>
<reference evidence="3 4" key="1">
    <citation type="submission" date="2018-08" db="EMBL/GenBank/DDBJ databases">
        <title>Genome and evolution of the arbuscular mycorrhizal fungus Diversispora epigaea (formerly Glomus versiforme) and its bacterial endosymbionts.</title>
        <authorList>
            <person name="Sun X."/>
            <person name="Fei Z."/>
            <person name="Harrison M."/>
        </authorList>
    </citation>
    <scope>NUCLEOTIDE SEQUENCE [LARGE SCALE GENOMIC DNA]</scope>
    <source>
        <strain evidence="3 4">IT104</strain>
    </source>
</reference>
<sequence>MKKAAKEFQKKFEILLKKLTKWIVEQYHTFTSGIRDKMTREYPWCKVVICDKHYTSKICGNCGYLHQKLGSNKTFKCPQCQIEMDRDINAARNILLRYLTLNMCQIEKFWRWVSPLPSGCMT</sequence>
<dbReference type="PANTHER" id="PTHR36172:SF1">
    <property type="entry name" value="RESOLVASE-RELATED"/>
    <property type="match status" value="1"/>
</dbReference>
<dbReference type="InterPro" id="IPR051491">
    <property type="entry name" value="Recombinase/Transposase-rel"/>
</dbReference>
<dbReference type="AlphaFoldDB" id="A0A397H1G1"/>
<evidence type="ECO:0000259" key="2">
    <source>
        <dbReference type="Pfam" id="PF07282"/>
    </source>
</evidence>
<protein>
    <recommendedName>
        <fullName evidence="2">Cas12f1-like TNB domain-containing protein</fullName>
    </recommendedName>
</protein>
<dbReference type="Proteomes" id="UP000266861">
    <property type="component" value="Unassembled WGS sequence"/>
</dbReference>
<dbReference type="Pfam" id="PF07282">
    <property type="entry name" value="Cas12f1-like_TNB"/>
    <property type="match status" value="1"/>
</dbReference>
<accession>A0A397H1G1</accession>
<keyword evidence="4" id="KW-1185">Reference proteome</keyword>
<dbReference type="EMBL" id="PQFF01000353">
    <property type="protein sequence ID" value="RHZ56817.1"/>
    <property type="molecule type" value="Genomic_DNA"/>
</dbReference>
<dbReference type="PANTHER" id="PTHR36172">
    <property type="match status" value="1"/>
</dbReference>
<name>A0A397H1G1_9GLOM</name>
<dbReference type="STRING" id="1348612.A0A397H1G1"/>
<dbReference type="GO" id="GO:0003677">
    <property type="term" value="F:DNA binding"/>
    <property type="evidence" value="ECO:0007669"/>
    <property type="project" value="UniProtKB-KW"/>
</dbReference>
<feature type="domain" description="Cas12f1-like TNB" evidence="2">
    <location>
        <begin position="45"/>
        <end position="94"/>
    </location>
</feature>
<comment type="caution">
    <text evidence="3">The sequence shown here is derived from an EMBL/GenBank/DDBJ whole genome shotgun (WGS) entry which is preliminary data.</text>
</comment>
<keyword evidence="1" id="KW-0238">DNA-binding</keyword>
<organism evidence="3 4">
    <name type="scientific">Diversispora epigaea</name>
    <dbReference type="NCBI Taxonomy" id="1348612"/>
    <lineage>
        <taxon>Eukaryota</taxon>
        <taxon>Fungi</taxon>
        <taxon>Fungi incertae sedis</taxon>
        <taxon>Mucoromycota</taxon>
        <taxon>Glomeromycotina</taxon>
        <taxon>Glomeromycetes</taxon>
        <taxon>Diversisporales</taxon>
        <taxon>Diversisporaceae</taxon>
        <taxon>Diversispora</taxon>
    </lineage>
</organism>
<evidence type="ECO:0000256" key="1">
    <source>
        <dbReference type="ARBA" id="ARBA00023125"/>
    </source>
</evidence>
<dbReference type="InterPro" id="IPR010095">
    <property type="entry name" value="Cas12f1-like_TNB"/>
</dbReference>
<proteinExistence type="predicted"/>